<dbReference type="AlphaFoldDB" id="A0A928Y658"/>
<evidence type="ECO:0000313" key="2">
    <source>
        <dbReference type="EMBL" id="MBE7525187.1"/>
    </source>
</evidence>
<evidence type="ECO:0000256" key="1">
    <source>
        <dbReference type="SAM" id="Phobius"/>
    </source>
</evidence>
<accession>A0A928Y658</accession>
<keyword evidence="1" id="KW-0812">Transmembrane</keyword>
<sequence length="361" mass="39251">MRIDARTNSIDTVRIFGSFDIQALRMVGYALDGAFSSQSPGSGIFPSSGSFSIGGYTVDGGHTGNIRFATLTFQAKKDGVASVNILSNSKAYSAGTAINIASTEQKIKVSALLVDKIVPPDEEGPSLSISSVTHPDQNVWYNKRDISIAWVVNGGSARENYLSMNATPISEPKEAVTGQEMTLKADGDGIWYVHVLSVVESGEKLQGHYRVMVDTSAPEQLLPVLEQDLVSTNVPNAIRLGAIDQLSGLERYEIRIDDQLYTVTSTPFILPALEPGLHEITVTAVDRAGNSTTRSTTLTILPTEDGISIKKKIDLIPDWSIALLIALWLLYFIIRPRTAKRGPQQLSVVRRQGAKRRKGHK</sequence>
<evidence type="ECO:0008006" key="4">
    <source>
        <dbReference type="Google" id="ProtNLM"/>
    </source>
</evidence>
<dbReference type="InterPro" id="IPR013783">
    <property type="entry name" value="Ig-like_fold"/>
</dbReference>
<keyword evidence="1" id="KW-0472">Membrane</keyword>
<feature type="transmembrane region" description="Helical" evidence="1">
    <location>
        <begin position="316"/>
        <end position="334"/>
    </location>
</feature>
<name>A0A928Y658_UNCKA</name>
<gene>
    <name evidence="2" type="ORF">HS096_02225</name>
</gene>
<dbReference type="Proteomes" id="UP000710385">
    <property type="component" value="Unassembled WGS sequence"/>
</dbReference>
<keyword evidence="1" id="KW-1133">Transmembrane helix</keyword>
<comment type="caution">
    <text evidence="2">The sequence shown here is derived from an EMBL/GenBank/DDBJ whole genome shotgun (WGS) entry which is preliminary data.</text>
</comment>
<organism evidence="2 3">
    <name type="scientific">candidate division WWE3 bacterium</name>
    <dbReference type="NCBI Taxonomy" id="2053526"/>
    <lineage>
        <taxon>Bacteria</taxon>
        <taxon>Katanobacteria</taxon>
    </lineage>
</organism>
<reference evidence="2" key="1">
    <citation type="submission" date="2020-05" db="EMBL/GenBank/DDBJ databases">
        <title>High-Quality Genomes of Partial-Nitritation/Anammox System by Hierarchical Clustering Based Hybrid Assembly.</title>
        <authorList>
            <person name="Liu L."/>
            <person name="Wang Y."/>
            <person name="Che Y."/>
            <person name="Chen Y."/>
            <person name="Xia Y."/>
            <person name="Luo R."/>
            <person name="Cheng S.H."/>
            <person name="Zheng C."/>
            <person name="Zhang T."/>
        </authorList>
    </citation>
    <scope>NUCLEOTIDE SEQUENCE</scope>
    <source>
        <strain evidence="2">H1_PAT1</strain>
    </source>
</reference>
<dbReference type="EMBL" id="JABTTY010000001">
    <property type="protein sequence ID" value="MBE7525187.1"/>
    <property type="molecule type" value="Genomic_DNA"/>
</dbReference>
<dbReference type="Gene3D" id="2.60.40.10">
    <property type="entry name" value="Immunoglobulins"/>
    <property type="match status" value="1"/>
</dbReference>
<evidence type="ECO:0000313" key="3">
    <source>
        <dbReference type="Proteomes" id="UP000710385"/>
    </source>
</evidence>
<protein>
    <recommendedName>
        <fullName evidence="4">Bacterial Ig-like domain-containing protein</fullName>
    </recommendedName>
</protein>
<proteinExistence type="predicted"/>